<dbReference type="AlphaFoldDB" id="A0A0M0JSM9"/>
<protein>
    <submittedName>
        <fullName evidence="1">Uncharacterized protein</fullName>
    </submittedName>
</protein>
<organism evidence="1 2">
    <name type="scientific">Chrysochromulina tobinii</name>
    <dbReference type="NCBI Taxonomy" id="1460289"/>
    <lineage>
        <taxon>Eukaryota</taxon>
        <taxon>Haptista</taxon>
        <taxon>Haptophyta</taxon>
        <taxon>Prymnesiophyceae</taxon>
        <taxon>Prymnesiales</taxon>
        <taxon>Chrysochromulinaceae</taxon>
        <taxon>Chrysochromulina</taxon>
    </lineage>
</organism>
<evidence type="ECO:0000313" key="1">
    <source>
        <dbReference type="EMBL" id="KOO29490.1"/>
    </source>
</evidence>
<comment type="caution">
    <text evidence="1">The sequence shown here is derived from an EMBL/GenBank/DDBJ whole genome shotgun (WGS) entry which is preliminary data.</text>
</comment>
<dbReference type="Proteomes" id="UP000037460">
    <property type="component" value="Unassembled WGS sequence"/>
</dbReference>
<keyword evidence="2" id="KW-1185">Reference proteome</keyword>
<sequence length="234" mass="26337">MLDEWVTQMGRVREEREDLSRHAERPSTDKLHALHEAWNGVTDVLEDRLGEENKAKRRLNAPHAADAAIEATRQARRDVQCAQRALHVERTRLAQVAAAHFPELFAMEPLLKLGAAEGVDSDELRRVLVERELTHYDDRVRIGKKDGRHEVWRASYAGDGAKAELCVLKEYKLNDASEWKALLKEVKLLGQLSECQFIASVDAVFVVYEPSYAAARCCLGSSRGRARDGAPGRL</sequence>
<reference evidence="2" key="1">
    <citation type="journal article" date="2015" name="PLoS Genet.">
        <title>Genome Sequence and Transcriptome Analyses of Chrysochromulina tobin: Metabolic Tools for Enhanced Algal Fitness in the Prominent Order Prymnesiales (Haptophyceae).</title>
        <authorList>
            <person name="Hovde B.T."/>
            <person name="Deodato C.R."/>
            <person name="Hunsperger H.M."/>
            <person name="Ryken S.A."/>
            <person name="Yost W."/>
            <person name="Jha R.K."/>
            <person name="Patterson J."/>
            <person name="Monnat R.J. Jr."/>
            <person name="Barlow S.B."/>
            <person name="Starkenburg S.R."/>
            <person name="Cattolico R.A."/>
        </authorList>
    </citation>
    <scope>NUCLEOTIDE SEQUENCE</scope>
    <source>
        <strain evidence="2">CCMP291</strain>
    </source>
</reference>
<dbReference type="EMBL" id="JWZX01002408">
    <property type="protein sequence ID" value="KOO29490.1"/>
    <property type="molecule type" value="Genomic_DNA"/>
</dbReference>
<proteinExistence type="predicted"/>
<evidence type="ECO:0000313" key="2">
    <source>
        <dbReference type="Proteomes" id="UP000037460"/>
    </source>
</evidence>
<gene>
    <name evidence="1" type="ORF">Ctob_015807</name>
</gene>
<name>A0A0M0JSM9_9EUKA</name>
<accession>A0A0M0JSM9</accession>